<feature type="transmembrane region" description="Helical" evidence="5">
    <location>
        <begin position="12"/>
        <end position="29"/>
    </location>
</feature>
<gene>
    <name evidence="6" type="ORF">RO21_10160</name>
</gene>
<dbReference type="AlphaFoldDB" id="A0A0J5P4U9"/>
<comment type="caution">
    <text evidence="6">The sequence shown here is derived from an EMBL/GenBank/DDBJ whole genome shotgun (WGS) entry which is preliminary data.</text>
</comment>
<evidence type="ECO:0000256" key="5">
    <source>
        <dbReference type="SAM" id="Phobius"/>
    </source>
</evidence>
<dbReference type="GO" id="GO:0016020">
    <property type="term" value="C:membrane"/>
    <property type="evidence" value="ECO:0007669"/>
    <property type="project" value="UniProtKB-SubCell"/>
</dbReference>
<proteinExistence type="predicted"/>
<name>A0A0J5P4U9_9PAST</name>
<feature type="transmembrane region" description="Helical" evidence="5">
    <location>
        <begin position="287"/>
        <end position="312"/>
    </location>
</feature>
<keyword evidence="2 5" id="KW-0812">Transmembrane</keyword>
<keyword evidence="3 5" id="KW-1133">Transmembrane helix</keyword>
<dbReference type="PROSITE" id="PS51257">
    <property type="entry name" value="PROKAR_LIPOPROTEIN"/>
    <property type="match status" value="1"/>
</dbReference>
<sequence>MLTLLKKASYFLAKFTALFIILLACLTFYQPSLFEWVKGDAQIVVLSLIMLSMGMTLGVEDYKILAQRPWDILIGTVAQYTVMPFVAIAIAQSLSLSPAMTLGLVLVGSCPGGVASNIMAFLCKGDVAFSVGMTTVSTLLAPVMTSLLLNYLVGQSVAMDGWAMFKFMLLVTVLPVVVGSSLNIGLHRKKWFQDVQALMPGIAVINFAFIVGGVVALYGNYFLQSGVMILACIIFHNIIGYGLGYLAGKLFGMSLAKKKTISIEVGVQNAGLATGLSMKFFPTIPESAVVCAVACVWHSVAGTIYANFLLWLDKFRQVKVA</sequence>
<dbReference type="Pfam" id="PF01758">
    <property type="entry name" value="SBF"/>
    <property type="match status" value="1"/>
</dbReference>
<dbReference type="EMBL" id="JWIZ01000074">
    <property type="protein sequence ID" value="KMK50720.1"/>
    <property type="molecule type" value="Genomic_DNA"/>
</dbReference>
<dbReference type="PANTHER" id="PTHR10361:SF28">
    <property type="entry name" value="P3 PROTEIN-RELATED"/>
    <property type="match status" value="1"/>
</dbReference>
<keyword evidence="7" id="KW-1185">Reference proteome</keyword>
<dbReference type="InterPro" id="IPR004710">
    <property type="entry name" value="Bilac:Na_transpt"/>
</dbReference>
<dbReference type="PATRIC" id="fig|67855.3.peg.2153"/>
<feature type="transmembrane region" description="Helical" evidence="5">
    <location>
        <begin position="72"/>
        <end position="94"/>
    </location>
</feature>
<dbReference type="InterPro" id="IPR038770">
    <property type="entry name" value="Na+/solute_symporter_sf"/>
</dbReference>
<feature type="transmembrane region" description="Helical" evidence="5">
    <location>
        <begin position="165"/>
        <end position="186"/>
    </location>
</feature>
<keyword evidence="4 5" id="KW-0472">Membrane</keyword>
<dbReference type="RefSeq" id="WP_047977670.1">
    <property type="nucleotide sequence ID" value="NZ_JWIZ01000074.1"/>
</dbReference>
<evidence type="ECO:0000256" key="2">
    <source>
        <dbReference type="ARBA" id="ARBA00022692"/>
    </source>
</evidence>
<feature type="transmembrane region" description="Helical" evidence="5">
    <location>
        <begin position="227"/>
        <end position="248"/>
    </location>
</feature>
<dbReference type="InterPro" id="IPR002657">
    <property type="entry name" value="BilAc:Na_symport/Acr3"/>
</dbReference>
<evidence type="ECO:0000313" key="6">
    <source>
        <dbReference type="EMBL" id="KMK50720.1"/>
    </source>
</evidence>
<dbReference type="Gene3D" id="1.20.1530.20">
    <property type="match status" value="1"/>
</dbReference>
<feature type="transmembrane region" description="Helical" evidence="5">
    <location>
        <begin position="198"/>
        <end position="221"/>
    </location>
</feature>
<protein>
    <submittedName>
        <fullName evidence="6">Bile acid:sodium symporter</fullName>
    </submittedName>
</protein>
<organism evidence="6 7">
    <name type="scientific">Muribacter muris</name>
    <dbReference type="NCBI Taxonomy" id="67855"/>
    <lineage>
        <taxon>Bacteria</taxon>
        <taxon>Pseudomonadati</taxon>
        <taxon>Pseudomonadota</taxon>
        <taxon>Gammaproteobacteria</taxon>
        <taxon>Pasteurellales</taxon>
        <taxon>Pasteurellaceae</taxon>
        <taxon>Muribacter</taxon>
    </lineage>
</organism>
<feature type="transmembrane region" description="Helical" evidence="5">
    <location>
        <begin position="41"/>
        <end position="60"/>
    </location>
</feature>
<evidence type="ECO:0000256" key="1">
    <source>
        <dbReference type="ARBA" id="ARBA00004141"/>
    </source>
</evidence>
<reference evidence="6 7" key="1">
    <citation type="submission" date="2014-12" db="EMBL/GenBank/DDBJ databases">
        <title>Reclassification of Actinobacillus muris as Muribacter muris.</title>
        <authorList>
            <person name="Christensen H."/>
            <person name="Nicklas W."/>
            <person name="Bisgaard M."/>
        </authorList>
    </citation>
    <scope>NUCLEOTIDE SEQUENCE [LARGE SCALE GENOMIC DNA]</scope>
    <source>
        <strain evidence="6 7">Ackerman80-443D</strain>
    </source>
</reference>
<evidence type="ECO:0000313" key="7">
    <source>
        <dbReference type="Proteomes" id="UP000036270"/>
    </source>
</evidence>
<dbReference type="Proteomes" id="UP000036270">
    <property type="component" value="Unassembled WGS sequence"/>
</dbReference>
<evidence type="ECO:0000256" key="4">
    <source>
        <dbReference type="ARBA" id="ARBA00023136"/>
    </source>
</evidence>
<feature type="transmembrane region" description="Helical" evidence="5">
    <location>
        <begin position="129"/>
        <end position="153"/>
    </location>
</feature>
<evidence type="ECO:0000256" key="3">
    <source>
        <dbReference type="ARBA" id="ARBA00022989"/>
    </source>
</evidence>
<comment type="subcellular location">
    <subcellularLocation>
        <location evidence="1">Membrane</location>
        <topology evidence="1">Multi-pass membrane protein</topology>
    </subcellularLocation>
</comment>
<accession>A0A0J5P4U9</accession>
<dbReference type="PANTHER" id="PTHR10361">
    <property type="entry name" value="SODIUM-BILE ACID COTRANSPORTER"/>
    <property type="match status" value="1"/>
</dbReference>